<evidence type="ECO:0000313" key="2">
    <source>
        <dbReference type="Proteomes" id="UP000005801"/>
    </source>
</evidence>
<evidence type="ECO:0000313" key="1">
    <source>
        <dbReference type="EMBL" id="EDM80300.1"/>
    </source>
</evidence>
<dbReference type="RefSeq" id="WP_006970635.1">
    <property type="nucleotide sequence ID" value="NZ_ABCS01000012.1"/>
</dbReference>
<dbReference type="EMBL" id="ABCS01000012">
    <property type="protein sequence ID" value="EDM80300.1"/>
    <property type="molecule type" value="Genomic_DNA"/>
</dbReference>
<sequence length="327" mass="34110">MLIFLAAVGCAPKGPSAPTETAEVAPEPVRLELPEQAAAPQACSVRNAARAMELLPAGLPVLARVDVSSLRGSPLWGPIRQALATDLPEALQDGPGGCGVTLEDFYEVGFAFDTETEELVIVIAAQGIGVPDTARCIIQALEDGDAEQPAEPITGPVPVTGDPGLGVFALDEGAAYLVTPDLVALVSEVHRGSFEARSRCEGTPGIAEPGRTRGIDPRSSAWIAGTLDQSMRDDLQADMAGILDFGLSVDVREGLLVSVRGGFEEPAQAQALIDQATAMLPMFGAMVPGLEAATQRAELEAREREAFMSMSLTTAELEALALQLGQL</sequence>
<reference evidence="1 2" key="1">
    <citation type="submission" date="2007-06" db="EMBL/GenBank/DDBJ databases">
        <authorList>
            <person name="Shimkets L."/>
            <person name="Ferriera S."/>
            <person name="Johnson J."/>
            <person name="Kravitz S."/>
            <person name="Beeson K."/>
            <person name="Sutton G."/>
            <person name="Rogers Y.-H."/>
            <person name="Friedman R."/>
            <person name="Frazier M."/>
            <person name="Venter J.C."/>
        </authorList>
    </citation>
    <scope>NUCLEOTIDE SEQUENCE [LARGE SCALE GENOMIC DNA]</scope>
    <source>
        <strain evidence="1 2">SIR-1</strain>
    </source>
</reference>
<dbReference type="Proteomes" id="UP000005801">
    <property type="component" value="Unassembled WGS sequence"/>
</dbReference>
<keyword evidence="2" id="KW-1185">Reference proteome</keyword>
<organism evidence="1 2">
    <name type="scientific">Plesiocystis pacifica SIR-1</name>
    <dbReference type="NCBI Taxonomy" id="391625"/>
    <lineage>
        <taxon>Bacteria</taxon>
        <taxon>Pseudomonadati</taxon>
        <taxon>Myxococcota</taxon>
        <taxon>Polyangia</taxon>
        <taxon>Nannocystales</taxon>
        <taxon>Nannocystaceae</taxon>
        <taxon>Plesiocystis</taxon>
    </lineage>
</organism>
<accession>A6G1N6</accession>
<name>A6G1N6_9BACT</name>
<protein>
    <submittedName>
        <fullName evidence="1">Uncharacterized protein</fullName>
    </submittedName>
</protein>
<dbReference type="AlphaFoldDB" id="A6G1N6"/>
<gene>
    <name evidence="1" type="ORF">PPSIR1_36657</name>
</gene>
<comment type="caution">
    <text evidence="1">The sequence shown here is derived from an EMBL/GenBank/DDBJ whole genome shotgun (WGS) entry which is preliminary data.</text>
</comment>
<proteinExistence type="predicted"/>